<dbReference type="CDD" id="cd10151">
    <property type="entry name" value="TthCsoR-like_DUF156"/>
    <property type="match status" value="1"/>
</dbReference>
<keyword evidence="5" id="KW-0479">Metal-binding</keyword>
<dbReference type="GO" id="GO:0045892">
    <property type="term" value="P:negative regulation of DNA-templated transcription"/>
    <property type="evidence" value="ECO:0007669"/>
    <property type="project" value="UniProtKB-ARBA"/>
</dbReference>
<dbReference type="RefSeq" id="WP_109678961.1">
    <property type="nucleotide sequence ID" value="NZ_CP086615.1"/>
</dbReference>
<evidence type="ECO:0000313" key="8">
    <source>
        <dbReference type="EMBL" id="PWG62571.1"/>
    </source>
</evidence>
<evidence type="ECO:0000256" key="4">
    <source>
        <dbReference type="ARBA" id="ARBA00022490"/>
    </source>
</evidence>
<evidence type="ECO:0000256" key="5">
    <source>
        <dbReference type="ARBA" id="ARBA00022723"/>
    </source>
</evidence>
<dbReference type="GO" id="GO:0003677">
    <property type="term" value="F:DNA binding"/>
    <property type="evidence" value="ECO:0007669"/>
    <property type="project" value="InterPro"/>
</dbReference>
<dbReference type="InterPro" id="IPR003735">
    <property type="entry name" value="Metal_Tscrpt_repr"/>
</dbReference>
<comment type="caution">
    <text evidence="8">The sequence shown here is derived from an EMBL/GenBank/DDBJ whole genome shotgun (WGS) entry which is preliminary data.</text>
</comment>
<keyword evidence="4" id="KW-0963">Cytoplasm</keyword>
<dbReference type="PANTHER" id="PTHR33677">
    <property type="entry name" value="TRANSCRIPTIONAL REPRESSOR FRMR-RELATED"/>
    <property type="match status" value="1"/>
</dbReference>
<evidence type="ECO:0000256" key="7">
    <source>
        <dbReference type="ARBA" id="ARBA00041544"/>
    </source>
</evidence>
<evidence type="ECO:0000313" key="9">
    <source>
        <dbReference type="Proteomes" id="UP000245474"/>
    </source>
</evidence>
<dbReference type="OrthoDB" id="9806052at2"/>
<dbReference type="GO" id="GO:0046872">
    <property type="term" value="F:metal ion binding"/>
    <property type="evidence" value="ECO:0007669"/>
    <property type="project" value="UniProtKB-KW"/>
</dbReference>
<dbReference type="Gene3D" id="1.20.58.1000">
    <property type="entry name" value="Metal-sensitive repressor, helix protomer"/>
    <property type="match status" value="1"/>
</dbReference>
<dbReference type="InterPro" id="IPR038390">
    <property type="entry name" value="Metal_Tscrpt_repr_sf"/>
</dbReference>
<sequence>MASDAPDACCQLALDPAVREDARRRLASVRGHVDGIIRMLEREDVYCVDVLKQVKAVEGALAKVGEGVLRSHLRNHVVSARERGDADVIVAELMEVLKYR</sequence>
<organism evidence="8 9">
    <name type="scientific">Sediminicurvatus halobius</name>
    <dbReference type="NCBI Taxonomy" id="2182432"/>
    <lineage>
        <taxon>Bacteria</taxon>
        <taxon>Pseudomonadati</taxon>
        <taxon>Pseudomonadota</taxon>
        <taxon>Gammaproteobacteria</taxon>
        <taxon>Chromatiales</taxon>
        <taxon>Ectothiorhodospiraceae</taxon>
        <taxon>Sediminicurvatus</taxon>
    </lineage>
</organism>
<comment type="subunit">
    <text evidence="3">Homodimer.</text>
</comment>
<reference evidence="8 9" key="1">
    <citation type="submission" date="2018-05" db="EMBL/GenBank/DDBJ databases">
        <title>Spiribacter halobius sp. nov., a moderately halophilic bacterium isolated from marine solar saltern.</title>
        <authorList>
            <person name="Zheng W.-S."/>
            <person name="Lu D.-C."/>
            <person name="Du Z.-J."/>
        </authorList>
    </citation>
    <scope>NUCLEOTIDE SEQUENCE [LARGE SCALE GENOMIC DNA]</scope>
    <source>
        <strain evidence="8 9">E85</strain>
    </source>
</reference>
<comment type="similarity">
    <text evidence="2">Belongs to the FrmR/RcnR family.</text>
</comment>
<comment type="subcellular location">
    <subcellularLocation>
        <location evidence="1">Cytoplasm</location>
    </subcellularLocation>
</comment>
<dbReference type="EMBL" id="QFFI01000017">
    <property type="protein sequence ID" value="PWG62571.1"/>
    <property type="molecule type" value="Genomic_DNA"/>
</dbReference>
<dbReference type="GO" id="GO:0005737">
    <property type="term" value="C:cytoplasm"/>
    <property type="evidence" value="ECO:0007669"/>
    <property type="project" value="UniProtKB-SubCell"/>
</dbReference>
<proteinExistence type="inferred from homology"/>
<dbReference type="PANTHER" id="PTHR33677:SF4">
    <property type="entry name" value="COPPER-SENSING TRANSCRIPTIONAL REPRESSOR CSOR"/>
    <property type="match status" value="1"/>
</dbReference>
<dbReference type="Pfam" id="PF02583">
    <property type="entry name" value="Trns_repr_metal"/>
    <property type="match status" value="1"/>
</dbReference>
<evidence type="ECO:0000256" key="3">
    <source>
        <dbReference type="ARBA" id="ARBA00011738"/>
    </source>
</evidence>
<evidence type="ECO:0000256" key="2">
    <source>
        <dbReference type="ARBA" id="ARBA00005260"/>
    </source>
</evidence>
<keyword evidence="9" id="KW-1185">Reference proteome</keyword>
<evidence type="ECO:0000256" key="1">
    <source>
        <dbReference type="ARBA" id="ARBA00004496"/>
    </source>
</evidence>
<accession>A0A2U2MZZ5</accession>
<protein>
    <recommendedName>
        <fullName evidence="6">Copper-sensing transcriptional repressor CsoR</fullName>
    </recommendedName>
    <alternativeName>
        <fullName evidence="7">Copper-sensitive operon repressor</fullName>
    </alternativeName>
</protein>
<gene>
    <name evidence="8" type="ORF">DEM34_11505</name>
</gene>
<evidence type="ECO:0000256" key="6">
    <source>
        <dbReference type="ARBA" id="ARBA00039938"/>
    </source>
</evidence>
<name>A0A2U2MZZ5_9GAMM</name>
<dbReference type="AlphaFoldDB" id="A0A2U2MZZ5"/>
<dbReference type="Proteomes" id="UP000245474">
    <property type="component" value="Unassembled WGS sequence"/>
</dbReference>